<dbReference type="InterPro" id="IPR032675">
    <property type="entry name" value="LRR_dom_sf"/>
</dbReference>
<evidence type="ECO:0000256" key="1">
    <source>
        <dbReference type="ARBA" id="ARBA00022614"/>
    </source>
</evidence>
<evidence type="ECO:0000256" key="2">
    <source>
        <dbReference type="ARBA" id="ARBA00022729"/>
    </source>
</evidence>
<evidence type="ECO:0000313" key="5">
    <source>
        <dbReference type="Proteomes" id="UP001353858"/>
    </source>
</evidence>
<keyword evidence="5" id="KW-1185">Reference proteome</keyword>
<dbReference type="EMBL" id="JARPUR010000007">
    <property type="protein sequence ID" value="KAK4872321.1"/>
    <property type="molecule type" value="Genomic_DNA"/>
</dbReference>
<proteinExistence type="predicted"/>
<dbReference type="PROSITE" id="PS51450">
    <property type="entry name" value="LRR"/>
    <property type="match status" value="1"/>
</dbReference>
<dbReference type="SUPFAM" id="SSF52058">
    <property type="entry name" value="L domain-like"/>
    <property type="match status" value="1"/>
</dbReference>
<dbReference type="SMART" id="SM00369">
    <property type="entry name" value="LRR_TYP"/>
    <property type="match status" value="7"/>
</dbReference>
<accession>A0AAN7NZE8</accession>
<evidence type="ECO:0000256" key="3">
    <source>
        <dbReference type="ARBA" id="ARBA00022737"/>
    </source>
</evidence>
<dbReference type="GO" id="GO:0005886">
    <property type="term" value="C:plasma membrane"/>
    <property type="evidence" value="ECO:0007669"/>
    <property type="project" value="TreeGrafter"/>
</dbReference>
<keyword evidence="3" id="KW-0677">Repeat</keyword>
<organism evidence="4 5">
    <name type="scientific">Aquatica leii</name>
    <dbReference type="NCBI Taxonomy" id="1421715"/>
    <lineage>
        <taxon>Eukaryota</taxon>
        <taxon>Metazoa</taxon>
        <taxon>Ecdysozoa</taxon>
        <taxon>Arthropoda</taxon>
        <taxon>Hexapoda</taxon>
        <taxon>Insecta</taxon>
        <taxon>Pterygota</taxon>
        <taxon>Neoptera</taxon>
        <taxon>Endopterygota</taxon>
        <taxon>Coleoptera</taxon>
        <taxon>Polyphaga</taxon>
        <taxon>Elateriformia</taxon>
        <taxon>Elateroidea</taxon>
        <taxon>Lampyridae</taxon>
        <taxon>Luciolinae</taxon>
        <taxon>Aquatica</taxon>
    </lineage>
</organism>
<dbReference type="PANTHER" id="PTHR24369">
    <property type="entry name" value="ANTIGEN BSP, PUTATIVE-RELATED"/>
    <property type="match status" value="1"/>
</dbReference>
<gene>
    <name evidence="4" type="ORF">RN001_014350</name>
</gene>
<dbReference type="InterPro" id="IPR050541">
    <property type="entry name" value="LRR_TM_domain-containing"/>
</dbReference>
<keyword evidence="1" id="KW-0433">Leucine-rich repeat</keyword>
<evidence type="ECO:0000313" key="4">
    <source>
        <dbReference type="EMBL" id="KAK4872321.1"/>
    </source>
</evidence>
<dbReference type="Gene3D" id="3.80.10.10">
    <property type="entry name" value="Ribonuclease Inhibitor"/>
    <property type="match status" value="2"/>
</dbReference>
<keyword evidence="2" id="KW-0732">Signal</keyword>
<dbReference type="Pfam" id="PF13306">
    <property type="entry name" value="LRR_5"/>
    <property type="match status" value="1"/>
</dbReference>
<dbReference type="InterPro" id="IPR026906">
    <property type="entry name" value="LRR_5"/>
</dbReference>
<dbReference type="InterPro" id="IPR001611">
    <property type="entry name" value="Leu-rich_rpt"/>
</dbReference>
<dbReference type="PANTHER" id="PTHR24369:SF210">
    <property type="entry name" value="CHAOPTIN-RELATED"/>
    <property type="match status" value="1"/>
</dbReference>
<sequence>MFRHYFYFISVISLLPSHECCRSFHKIHTEITPKHGAVFNKTIRGCVSTKSVNVTDITGVKIANQPVTQLKIGAVENMESLIHIEFIKCNIETVQPRAFRDVPSLERIFLHNGLLEKIPKGVFVNMPSLKKISFSHNKISNIENASFQIPTLQILHLSYNKLKDWNKYWFGSFQNLIEIDIRDNLLGTIPSNAFENFENVSKIVLDSNMITSIEMNAFAGLHKLKHLGLTYNLLTEININWFPNSINLSKLTVNANKLNYVSLKVLERVKPKQILIDGNPWKCECWKDLVVWMHDNGGKIVTTDYCKNENVPVCITVENSKKCDENVDYDLIRKYFDGVKKSVKDINSVKKMKCYRLD</sequence>
<name>A0AAN7NZE8_9COLE</name>
<dbReference type="AlphaFoldDB" id="A0AAN7NZE8"/>
<protein>
    <submittedName>
        <fullName evidence="4">Uncharacterized protein</fullName>
    </submittedName>
</protein>
<comment type="caution">
    <text evidence="4">The sequence shown here is derived from an EMBL/GenBank/DDBJ whole genome shotgun (WGS) entry which is preliminary data.</text>
</comment>
<dbReference type="Proteomes" id="UP001353858">
    <property type="component" value="Unassembled WGS sequence"/>
</dbReference>
<reference evidence="5" key="1">
    <citation type="submission" date="2023-01" db="EMBL/GenBank/DDBJ databases">
        <title>Key to firefly adult light organ development and bioluminescence: homeobox transcription factors regulate luciferase expression and transportation to peroxisome.</title>
        <authorList>
            <person name="Fu X."/>
        </authorList>
    </citation>
    <scope>NUCLEOTIDE SEQUENCE [LARGE SCALE GENOMIC DNA]</scope>
</reference>
<dbReference type="InterPro" id="IPR003591">
    <property type="entry name" value="Leu-rich_rpt_typical-subtyp"/>
</dbReference>